<evidence type="ECO:0000256" key="10">
    <source>
        <dbReference type="RuleBase" id="RU000461"/>
    </source>
</evidence>
<dbReference type="PANTHER" id="PTHR46300:SF7">
    <property type="entry name" value="P450, PUTATIVE (EUROFUNG)-RELATED"/>
    <property type="match status" value="1"/>
</dbReference>
<reference evidence="12" key="1">
    <citation type="submission" date="2023-06" db="EMBL/GenBank/DDBJ databases">
        <authorList>
            <consortium name="Lawrence Berkeley National Laboratory"/>
            <person name="Ahrendt S."/>
            <person name="Sahu N."/>
            <person name="Indic B."/>
            <person name="Wong-Bajracharya J."/>
            <person name="Merenyi Z."/>
            <person name="Ke H.-M."/>
            <person name="Monk M."/>
            <person name="Kocsube S."/>
            <person name="Drula E."/>
            <person name="Lipzen A."/>
            <person name="Balint B."/>
            <person name="Henrissat B."/>
            <person name="Andreopoulos B."/>
            <person name="Martin F.M."/>
            <person name="Harder C.B."/>
            <person name="Rigling D."/>
            <person name="Ford K.L."/>
            <person name="Foster G.D."/>
            <person name="Pangilinan J."/>
            <person name="Papanicolaou A."/>
            <person name="Barry K."/>
            <person name="LaButti K."/>
            <person name="Viragh M."/>
            <person name="Koriabine M."/>
            <person name="Yan M."/>
            <person name="Riley R."/>
            <person name="Champramary S."/>
            <person name="Plett K.L."/>
            <person name="Tsai I.J."/>
            <person name="Slot J."/>
            <person name="Sipos G."/>
            <person name="Plett J."/>
            <person name="Nagy L.G."/>
            <person name="Grigoriev I.V."/>
        </authorList>
    </citation>
    <scope>NUCLEOTIDE SEQUENCE</scope>
    <source>
        <strain evidence="12">FPL87.14</strain>
    </source>
</reference>
<dbReference type="InterPro" id="IPR036396">
    <property type="entry name" value="Cyt_P450_sf"/>
</dbReference>
<comment type="pathway">
    <text evidence="2">Secondary metabolite biosynthesis.</text>
</comment>
<dbReference type="SUPFAM" id="SSF48264">
    <property type="entry name" value="Cytochrome P450"/>
    <property type="match status" value="1"/>
</dbReference>
<protein>
    <submittedName>
        <fullName evidence="12">Cytochrome P450</fullName>
    </submittedName>
</protein>
<name>A0AA39K492_9AGAR</name>
<evidence type="ECO:0000256" key="2">
    <source>
        <dbReference type="ARBA" id="ARBA00005179"/>
    </source>
</evidence>
<evidence type="ECO:0000256" key="4">
    <source>
        <dbReference type="ARBA" id="ARBA00022617"/>
    </source>
</evidence>
<dbReference type="PROSITE" id="PS00086">
    <property type="entry name" value="CYTOCHROME_P450"/>
    <property type="match status" value="1"/>
</dbReference>
<dbReference type="AlphaFoldDB" id="A0AA39K492"/>
<evidence type="ECO:0000256" key="11">
    <source>
        <dbReference type="SAM" id="Phobius"/>
    </source>
</evidence>
<comment type="cofactor">
    <cofactor evidence="1 9">
        <name>heme</name>
        <dbReference type="ChEBI" id="CHEBI:30413"/>
    </cofactor>
</comment>
<evidence type="ECO:0000256" key="1">
    <source>
        <dbReference type="ARBA" id="ARBA00001971"/>
    </source>
</evidence>
<evidence type="ECO:0000313" key="13">
    <source>
        <dbReference type="Proteomes" id="UP001175226"/>
    </source>
</evidence>
<comment type="similarity">
    <text evidence="3 10">Belongs to the cytochrome P450 family.</text>
</comment>
<comment type="caution">
    <text evidence="12">The sequence shown here is derived from an EMBL/GenBank/DDBJ whole genome shotgun (WGS) entry which is preliminary data.</text>
</comment>
<dbReference type="PRINTS" id="PR00385">
    <property type="entry name" value="P450"/>
</dbReference>
<evidence type="ECO:0000256" key="9">
    <source>
        <dbReference type="PIRSR" id="PIRSR602401-1"/>
    </source>
</evidence>
<keyword evidence="4 9" id="KW-0349">Heme</keyword>
<dbReference type="Pfam" id="PF00067">
    <property type="entry name" value="p450"/>
    <property type="match status" value="2"/>
</dbReference>
<dbReference type="Gene3D" id="1.10.630.10">
    <property type="entry name" value="Cytochrome P450"/>
    <property type="match status" value="2"/>
</dbReference>
<evidence type="ECO:0000256" key="3">
    <source>
        <dbReference type="ARBA" id="ARBA00010617"/>
    </source>
</evidence>
<keyword evidence="13" id="KW-1185">Reference proteome</keyword>
<keyword evidence="6 10" id="KW-0560">Oxidoreductase</keyword>
<evidence type="ECO:0000256" key="8">
    <source>
        <dbReference type="ARBA" id="ARBA00023033"/>
    </source>
</evidence>
<feature type="binding site" description="axial binding residue" evidence="9">
    <location>
        <position position="391"/>
    </location>
    <ligand>
        <name>heme</name>
        <dbReference type="ChEBI" id="CHEBI:30413"/>
    </ligand>
    <ligandPart>
        <name>Fe</name>
        <dbReference type="ChEBI" id="CHEBI:18248"/>
    </ligandPart>
</feature>
<accession>A0AA39K492</accession>
<dbReference type="EMBL" id="JAUEPT010000005">
    <property type="protein sequence ID" value="KAK0451903.1"/>
    <property type="molecule type" value="Genomic_DNA"/>
</dbReference>
<dbReference type="GO" id="GO:0005506">
    <property type="term" value="F:iron ion binding"/>
    <property type="evidence" value="ECO:0007669"/>
    <property type="project" value="InterPro"/>
</dbReference>
<keyword evidence="11" id="KW-0812">Transmembrane</keyword>
<evidence type="ECO:0000256" key="7">
    <source>
        <dbReference type="ARBA" id="ARBA00023004"/>
    </source>
</evidence>
<dbReference type="InterPro" id="IPR001128">
    <property type="entry name" value="Cyt_P450"/>
</dbReference>
<dbReference type="GO" id="GO:0016705">
    <property type="term" value="F:oxidoreductase activity, acting on paired donors, with incorporation or reduction of molecular oxygen"/>
    <property type="evidence" value="ECO:0007669"/>
    <property type="project" value="InterPro"/>
</dbReference>
<dbReference type="InterPro" id="IPR017972">
    <property type="entry name" value="Cyt_P450_CS"/>
</dbReference>
<evidence type="ECO:0000256" key="6">
    <source>
        <dbReference type="ARBA" id="ARBA00023002"/>
    </source>
</evidence>
<proteinExistence type="inferred from homology"/>
<dbReference type="Proteomes" id="UP001175226">
    <property type="component" value="Unassembled WGS sequence"/>
</dbReference>
<dbReference type="PRINTS" id="PR00463">
    <property type="entry name" value="EP450I"/>
</dbReference>
<keyword evidence="8 10" id="KW-0503">Monooxygenase</keyword>
<gene>
    <name evidence="12" type="ORF">EV421DRAFT_2015806</name>
</gene>
<keyword evidence="7 9" id="KW-0408">Iron</keyword>
<evidence type="ECO:0000313" key="12">
    <source>
        <dbReference type="EMBL" id="KAK0451903.1"/>
    </source>
</evidence>
<organism evidence="12 13">
    <name type="scientific">Armillaria borealis</name>
    <dbReference type="NCBI Taxonomy" id="47425"/>
    <lineage>
        <taxon>Eukaryota</taxon>
        <taxon>Fungi</taxon>
        <taxon>Dikarya</taxon>
        <taxon>Basidiomycota</taxon>
        <taxon>Agaricomycotina</taxon>
        <taxon>Agaricomycetes</taxon>
        <taxon>Agaricomycetidae</taxon>
        <taxon>Agaricales</taxon>
        <taxon>Marasmiineae</taxon>
        <taxon>Physalacriaceae</taxon>
        <taxon>Armillaria</taxon>
    </lineage>
</organism>
<sequence>MAQFLSLSTENWNGYIIALALITSYFFYQRASKVRASFPPGPRGWTWPILGNILDFNTDQSRVHLQFSEWKSTYGDVVGLKVAGQSIIVLNSRSAVLELLGRRGAVYSDRPRIPFLRELMTGRTLLRFTLGNQTDQDREKIMEMADAFEEATALGTSVVGTHLVDLMPSLASLPLALFGSKTKSAVLHLRESAHNLLNNPYEMKQQDMENSVSSDPSMFRLLLEQNKQIDSSIKDEKSIKAVVIASYSAGVITGTETLKVFVLAMMRYPDVQQKAQALIDAVIGSRGLPALDDRSSLPYIEAILKETLRWKPVIPLAFPHRTTVDDVDKGYLIPKGSTIMPNSWQCLQDAGDYPDPENFLPERFCDSTGSILLNDAPEPRQFTFGYGRRVCPGRNFAENILWVNIATLLRTQDYLTHGRDYCFHKKLEPFECLFVPRSEDRLESALG</sequence>
<keyword evidence="11" id="KW-0472">Membrane</keyword>
<dbReference type="GO" id="GO:0004497">
    <property type="term" value="F:monooxygenase activity"/>
    <property type="evidence" value="ECO:0007669"/>
    <property type="project" value="UniProtKB-KW"/>
</dbReference>
<keyword evidence="5 9" id="KW-0479">Metal-binding</keyword>
<evidence type="ECO:0000256" key="5">
    <source>
        <dbReference type="ARBA" id="ARBA00022723"/>
    </source>
</evidence>
<feature type="transmembrane region" description="Helical" evidence="11">
    <location>
        <begin position="12"/>
        <end position="28"/>
    </location>
</feature>
<dbReference type="InterPro" id="IPR050364">
    <property type="entry name" value="Cytochrome_P450_fung"/>
</dbReference>
<keyword evidence="11" id="KW-1133">Transmembrane helix</keyword>
<dbReference type="GO" id="GO:0016020">
    <property type="term" value="C:membrane"/>
    <property type="evidence" value="ECO:0007669"/>
    <property type="project" value="UniProtKB-SubCell"/>
</dbReference>
<dbReference type="PANTHER" id="PTHR46300">
    <property type="entry name" value="P450, PUTATIVE (EUROFUNG)-RELATED-RELATED"/>
    <property type="match status" value="1"/>
</dbReference>
<dbReference type="InterPro" id="IPR002401">
    <property type="entry name" value="Cyt_P450_E_grp-I"/>
</dbReference>
<dbReference type="GO" id="GO:0020037">
    <property type="term" value="F:heme binding"/>
    <property type="evidence" value="ECO:0007669"/>
    <property type="project" value="InterPro"/>
</dbReference>